<evidence type="ECO:0000313" key="1">
    <source>
        <dbReference type="EMBL" id="VDM73944.1"/>
    </source>
</evidence>
<dbReference type="EMBL" id="UYYB01033257">
    <property type="protein sequence ID" value="VDM73944.1"/>
    <property type="molecule type" value="Genomic_DNA"/>
</dbReference>
<reference evidence="1 2" key="1">
    <citation type="submission" date="2018-11" db="EMBL/GenBank/DDBJ databases">
        <authorList>
            <consortium name="Pathogen Informatics"/>
        </authorList>
    </citation>
    <scope>NUCLEOTIDE SEQUENCE [LARGE SCALE GENOMIC DNA]</scope>
</reference>
<proteinExistence type="predicted"/>
<gene>
    <name evidence="1" type="ORF">SVUK_LOCUS8942</name>
</gene>
<dbReference type="AlphaFoldDB" id="A0A3P7J7S7"/>
<dbReference type="Proteomes" id="UP000270094">
    <property type="component" value="Unassembled WGS sequence"/>
</dbReference>
<dbReference type="OrthoDB" id="5819643at2759"/>
<name>A0A3P7J7S7_STRVU</name>
<evidence type="ECO:0000313" key="2">
    <source>
        <dbReference type="Proteomes" id="UP000270094"/>
    </source>
</evidence>
<keyword evidence="2" id="KW-1185">Reference proteome</keyword>
<organism evidence="1 2">
    <name type="scientific">Strongylus vulgaris</name>
    <name type="common">Blood worm</name>
    <dbReference type="NCBI Taxonomy" id="40348"/>
    <lineage>
        <taxon>Eukaryota</taxon>
        <taxon>Metazoa</taxon>
        <taxon>Ecdysozoa</taxon>
        <taxon>Nematoda</taxon>
        <taxon>Chromadorea</taxon>
        <taxon>Rhabditida</taxon>
        <taxon>Rhabditina</taxon>
        <taxon>Rhabditomorpha</taxon>
        <taxon>Strongyloidea</taxon>
        <taxon>Strongylidae</taxon>
        <taxon>Strongylus</taxon>
    </lineage>
</organism>
<accession>A0A3P7J7S7</accession>
<sequence length="112" mass="12384">MCELKISIPSLNSRFVRLNQYESICKLTDPLNQAFLGNVSNISDERVAGQDQRLPNGNRTYSSQFNQLGSNTPREQVHATPAYSNHTDSIGDVRGCANPRINIQVLSFSSIG</sequence>
<protein>
    <submittedName>
        <fullName evidence="1">Uncharacterized protein</fullName>
    </submittedName>
</protein>